<evidence type="ECO:0000256" key="5">
    <source>
        <dbReference type="ARBA" id="ARBA00022737"/>
    </source>
</evidence>
<keyword evidence="6 7" id="KW-0206">Cytoskeleton</keyword>
<name>A0A8I6RSM9_CIMLE</name>
<gene>
    <name evidence="7" type="primary">KATNB1</name>
</gene>
<dbReference type="PROSITE" id="PS50082">
    <property type="entry name" value="WD_REPEATS_2"/>
    <property type="match status" value="5"/>
</dbReference>
<proteinExistence type="inferred from homology"/>
<dbReference type="OrthoDB" id="10251605at2759"/>
<protein>
    <recommendedName>
        <fullName evidence="7">Katanin p80 WD40 repeat-containing subunit B1</fullName>
        <shortName evidence="7">Katanin p80 subunit B1</shortName>
    </recommendedName>
    <alternativeName>
        <fullName evidence="7">p80 katanin</fullName>
    </alternativeName>
</protein>
<dbReference type="InterPro" id="IPR001680">
    <property type="entry name" value="WD40_rpt"/>
</dbReference>
<dbReference type="SMART" id="SM00320">
    <property type="entry name" value="WD40"/>
    <property type="match status" value="6"/>
</dbReference>
<comment type="similarity">
    <text evidence="7">Belongs to the WD repeat KATNB1 family.</text>
</comment>
<feature type="repeat" description="WD" evidence="8">
    <location>
        <begin position="57"/>
        <end position="98"/>
    </location>
</feature>
<keyword evidence="12" id="KW-1185">Reference proteome</keyword>
<dbReference type="Pfam" id="PF00400">
    <property type="entry name" value="WD40"/>
    <property type="match status" value="5"/>
</dbReference>
<evidence type="ECO:0000313" key="12">
    <source>
        <dbReference type="Proteomes" id="UP000494040"/>
    </source>
</evidence>
<feature type="domain" description="Katanin p80 subunit C-terminal" evidence="10">
    <location>
        <begin position="632"/>
        <end position="788"/>
    </location>
</feature>
<dbReference type="KEGG" id="clec:106667920"/>
<organism evidence="11 12">
    <name type="scientific">Cimex lectularius</name>
    <name type="common">Bed bug</name>
    <name type="synonym">Acanthia lectularia</name>
    <dbReference type="NCBI Taxonomy" id="79782"/>
    <lineage>
        <taxon>Eukaryota</taxon>
        <taxon>Metazoa</taxon>
        <taxon>Ecdysozoa</taxon>
        <taxon>Arthropoda</taxon>
        <taxon>Hexapoda</taxon>
        <taxon>Insecta</taxon>
        <taxon>Pterygota</taxon>
        <taxon>Neoptera</taxon>
        <taxon>Paraneoptera</taxon>
        <taxon>Hemiptera</taxon>
        <taxon>Heteroptera</taxon>
        <taxon>Panheteroptera</taxon>
        <taxon>Cimicomorpha</taxon>
        <taxon>Cimicidae</taxon>
        <taxon>Cimex</taxon>
    </lineage>
</organism>
<dbReference type="Gene3D" id="2.130.10.10">
    <property type="entry name" value="YVTN repeat-like/Quinoprotein amine dehydrogenase"/>
    <property type="match status" value="1"/>
</dbReference>
<evidence type="ECO:0000256" key="2">
    <source>
        <dbReference type="ARBA" id="ARBA00022490"/>
    </source>
</evidence>
<dbReference type="EnsemblMetazoa" id="XM_014396199.2">
    <property type="protein sequence ID" value="XP_014251685.1"/>
    <property type="gene ID" value="LOC106667920"/>
</dbReference>
<evidence type="ECO:0000256" key="7">
    <source>
        <dbReference type="HAMAP-Rule" id="MF_03022"/>
    </source>
</evidence>
<dbReference type="GO" id="GO:0005737">
    <property type="term" value="C:cytoplasm"/>
    <property type="evidence" value="ECO:0007669"/>
    <property type="project" value="UniProtKB-SubCell"/>
</dbReference>
<dbReference type="OMA" id="TYADIPN"/>
<accession>A0A8I6RSM9</accession>
<dbReference type="PANTHER" id="PTHR19845">
    <property type="entry name" value="KATANIN P80 SUBUNIT"/>
    <property type="match status" value="1"/>
</dbReference>
<dbReference type="FunFam" id="2.130.10.10:FF:000462">
    <property type="entry name" value="Katanin p80 WD40 repeat-containing subunit B1"/>
    <property type="match status" value="1"/>
</dbReference>
<feature type="repeat" description="WD" evidence="8">
    <location>
        <begin position="14"/>
        <end position="56"/>
    </location>
</feature>
<keyword evidence="7" id="KW-0132">Cell division</keyword>
<keyword evidence="5" id="KW-0677">Repeat</keyword>
<dbReference type="GO" id="GO:0005813">
    <property type="term" value="C:centrosome"/>
    <property type="evidence" value="ECO:0007669"/>
    <property type="project" value="UniProtKB-SubCell"/>
</dbReference>
<dbReference type="CDD" id="cd00200">
    <property type="entry name" value="WD40"/>
    <property type="match status" value="1"/>
</dbReference>
<keyword evidence="4 7" id="KW-0493">Microtubule</keyword>
<dbReference type="GO" id="GO:0051013">
    <property type="term" value="P:microtubule severing"/>
    <property type="evidence" value="ECO:0007669"/>
    <property type="project" value="UniProtKB-UniRule"/>
</dbReference>
<dbReference type="GO" id="GO:0005874">
    <property type="term" value="C:microtubule"/>
    <property type="evidence" value="ECO:0007669"/>
    <property type="project" value="UniProtKB-KW"/>
</dbReference>
<feature type="repeat" description="WD" evidence="8">
    <location>
        <begin position="99"/>
        <end position="140"/>
    </location>
</feature>
<dbReference type="SUPFAM" id="SSF50978">
    <property type="entry name" value="WD40 repeat-like"/>
    <property type="match status" value="1"/>
</dbReference>
<evidence type="ECO:0000256" key="1">
    <source>
        <dbReference type="ARBA" id="ARBA00004245"/>
    </source>
</evidence>
<dbReference type="InterPro" id="IPR020472">
    <property type="entry name" value="WD40_PAC1"/>
</dbReference>
<dbReference type="PROSITE" id="PS00678">
    <property type="entry name" value="WD_REPEATS_1"/>
    <property type="match status" value="2"/>
</dbReference>
<dbReference type="PANTHER" id="PTHR19845:SF0">
    <property type="entry name" value="KATANIN P80 WD40 REPEAT-CONTAINING SUBUNIT B1"/>
    <property type="match status" value="1"/>
</dbReference>
<dbReference type="InterPro" id="IPR028021">
    <property type="entry name" value="Katanin_C-terminal"/>
</dbReference>
<reference evidence="11" key="1">
    <citation type="submission" date="2022-01" db="UniProtKB">
        <authorList>
            <consortium name="EnsemblMetazoa"/>
        </authorList>
    </citation>
    <scope>IDENTIFICATION</scope>
</reference>
<evidence type="ECO:0000313" key="11">
    <source>
        <dbReference type="EnsemblMetazoa" id="XP_014251685.1"/>
    </source>
</evidence>
<dbReference type="HAMAP" id="MF_03022">
    <property type="entry name" value="Katanin_p80_B1"/>
    <property type="match status" value="1"/>
</dbReference>
<dbReference type="InterPro" id="IPR015943">
    <property type="entry name" value="WD40/YVTN_repeat-like_dom_sf"/>
</dbReference>
<evidence type="ECO:0000256" key="9">
    <source>
        <dbReference type="SAM" id="MobiDB-lite"/>
    </source>
</evidence>
<evidence type="ECO:0000256" key="8">
    <source>
        <dbReference type="PROSITE-ProRule" id="PRU00221"/>
    </source>
</evidence>
<evidence type="ECO:0000256" key="4">
    <source>
        <dbReference type="ARBA" id="ARBA00022701"/>
    </source>
</evidence>
<dbReference type="InterPro" id="IPR019775">
    <property type="entry name" value="WD40_repeat_CS"/>
</dbReference>
<feature type="region of interest" description="Disordered" evidence="9">
    <location>
        <begin position="458"/>
        <end position="567"/>
    </location>
</feature>
<dbReference type="InterPro" id="IPR026962">
    <property type="entry name" value="KTNB1"/>
</dbReference>
<keyword evidence="3 8" id="KW-0853">WD repeat</keyword>
<sequence>MAGPNPHYKKLADFVAHGGNVTCLALGHISGRVLATGGTDRKVNLWAIGKPNRILSLNGHSTAIQCVRFGHTESHVYAGSSAGALMTWDLEAKCVFRTLTGHKSSIKTIDFHPYGDFISSGCSDTLIKLWDIRRKGCLYTYRGHTGAVNSLKFSPDGNWLASAGHEGIVKLWDLRMGKMLYEFSEHSGPVMSIEFHPRELLIASASQDNTVNFWDLERFTLVSSTDKEVPNARCLHFNSNGEFLYAGVSDNLRVYGWEPARTLSTLQIPWGNVHDLTTTLDSKLIGASFHSTNVSVWLVDPSFQTHCPLPDSTTSSFSHSNPLRKSFTKVKPTPEVKRALTVKTIEESERSETDPEDENLNDIPNVEDYHRVFQPSRNLNRSPPICIYAGSPIPKSSGSPTPPTIPVVVDEPEQDTTYLMETITLPDEPVVDNQEPVFLEPTGSSLVNVVMERRRSISPHSIDMSRRQRMSRDESMDQEPEFPVKLSSIHHSSSETNIPRAASTPHTKNSKPNPRPHGPSNLVKTLLRETKSDRGSSSSHGHHNSQSMTNVNSHVNSNSNNQPNSHVISHINSHSRVNQEFDDFIPMPTDRPTGLIDFDEFVPRSYQRGSEYSQSIPEKSEAEVLSSMMRGNESLMVILDNRGLKLQTFYSLWQSQDLKAAAEAAVSDTDPFVMADFLRAIISRPNMWSLDICVILLPTIHTLLQSTFESHMKIGCDALRLILKNFSPVIKTNVLSGPVALGVDITREERYEKCIKCYNSLLDIRSFLLKRQTLQGPLGQAFRDLHISLQTIDSN</sequence>
<feature type="repeat" description="WD" evidence="8">
    <location>
        <begin position="183"/>
        <end position="224"/>
    </location>
</feature>
<feature type="compositionally biased region" description="Basic and acidic residues" evidence="9">
    <location>
        <begin position="463"/>
        <end position="475"/>
    </location>
</feature>
<dbReference type="GO" id="GO:0000922">
    <property type="term" value="C:spindle pole"/>
    <property type="evidence" value="ECO:0007669"/>
    <property type="project" value="UniProtKB-SubCell"/>
</dbReference>
<comment type="subcellular location">
    <subcellularLocation>
        <location evidence="1 7">Cytoplasm</location>
        <location evidence="1 7">Cytoskeleton</location>
    </subcellularLocation>
    <subcellularLocation>
        <location evidence="7">Cytoplasm</location>
    </subcellularLocation>
    <subcellularLocation>
        <location evidence="7">Cytoplasm</location>
        <location evidence="7">Cytoskeleton</location>
        <location evidence="7">Microtubule organizing center</location>
        <location evidence="7">Centrosome</location>
    </subcellularLocation>
    <subcellularLocation>
        <location evidence="7">Cytoplasm</location>
        <location evidence="7">Cytoskeleton</location>
        <location evidence="7">Spindle pole</location>
    </subcellularLocation>
    <subcellularLocation>
        <location evidence="7">Cytoplasm</location>
        <location evidence="7">Cytoskeleton</location>
        <location evidence="7">Spindle</location>
    </subcellularLocation>
    <text evidence="7">Predominantly cytoplasmic. Localized to the interphase centrosome and mitotic spindle poles.</text>
</comment>
<dbReference type="GO" id="GO:0008352">
    <property type="term" value="C:katanin complex"/>
    <property type="evidence" value="ECO:0007669"/>
    <property type="project" value="InterPro"/>
</dbReference>
<keyword evidence="7" id="KW-0131">Cell cycle</keyword>
<keyword evidence="7" id="KW-0498">Mitosis</keyword>
<dbReference type="GO" id="GO:0008017">
    <property type="term" value="F:microtubule binding"/>
    <property type="evidence" value="ECO:0007669"/>
    <property type="project" value="UniProtKB-UniRule"/>
</dbReference>
<feature type="repeat" description="WD" evidence="8">
    <location>
        <begin position="141"/>
        <end position="182"/>
    </location>
</feature>
<dbReference type="GO" id="GO:0051301">
    <property type="term" value="P:cell division"/>
    <property type="evidence" value="ECO:0007669"/>
    <property type="project" value="UniProtKB-KW"/>
</dbReference>
<dbReference type="Proteomes" id="UP000494040">
    <property type="component" value="Unassembled WGS sequence"/>
</dbReference>
<feature type="compositionally biased region" description="Low complexity" evidence="9">
    <location>
        <begin position="535"/>
        <end position="567"/>
    </location>
</feature>
<evidence type="ECO:0000256" key="6">
    <source>
        <dbReference type="ARBA" id="ARBA00023212"/>
    </source>
</evidence>
<evidence type="ECO:0000256" key="3">
    <source>
        <dbReference type="ARBA" id="ARBA00022574"/>
    </source>
</evidence>
<comment type="subunit">
    <text evidence="7">Interacts with KATNA1. This interaction enhances the microtubule binding and severing activity of KATNA1 and also targets this activity to the centrosome.</text>
</comment>
<dbReference type="GO" id="GO:0007019">
    <property type="term" value="P:microtubule depolymerization"/>
    <property type="evidence" value="ECO:0007669"/>
    <property type="project" value="TreeGrafter"/>
</dbReference>
<dbReference type="AlphaFoldDB" id="A0A8I6RSM9"/>
<dbReference type="PRINTS" id="PR00320">
    <property type="entry name" value="GPROTEINBRPT"/>
</dbReference>
<dbReference type="Pfam" id="PF13925">
    <property type="entry name" value="Katanin_con80"/>
    <property type="match status" value="1"/>
</dbReference>
<evidence type="ECO:0000259" key="10">
    <source>
        <dbReference type="Pfam" id="PF13925"/>
    </source>
</evidence>
<dbReference type="PROSITE" id="PS50294">
    <property type="entry name" value="WD_REPEATS_REGION"/>
    <property type="match status" value="4"/>
</dbReference>
<comment type="function">
    <text evidence="7">Participates in a complex which severs microtubules in an ATP-dependent manner. May act to target the enzymatic subunit of this complex to sites of action such as the centrosome. Microtubule severing may promote rapid reorganization of cellular microtubule arrays and the release of microtubules from the centrosome following nucleation.</text>
</comment>
<keyword evidence="2 7" id="KW-0963">Cytoplasm</keyword>
<dbReference type="InterPro" id="IPR036322">
    <property type="entry name" value="WD40_repeat_dom_sf"/>
</dbReference>